<dbReference type="InterPro" id="IPR052337">
    <property type="entry name" value="SAT4-like"/>
</dbReference>
<dbReference type="GO" id="GO:0016020">
    <property type="term" value="C:membrane"/>
    <property type="evidence" value="ECO:0007669"/>
    <property type="project" value="UniProtKB-SubCell"/>
</dbReference>
<keyword evidence="9" id="KW-1185">Reference proteome</keyword>
<comment type="subcellular location">
    <subcellularLocation>
        <location evidence="1">Membrane</location>
        <topology evidence="1">Multi-pass membrane protein</topology>
    </subcellularLocation>
</comment>
<dbReference type="AlphaFoldDB" id="A0A1W2TF22"/>
<evidence type="ECO:0000256" key="1">
    <source>
        <dbReference type="ARBA" id="ARBA00004141"/>
    </source>
</evidence>
<evidence type="ECO:0000256" key="2">
    <source>
        <dbReference type="ARBA" id="ARBA00022692"/>
    </source>
</evidence>
<gene>
    <name evidence="8" type="ORF">SAMD00023353_2000970</name>
</gene>
<sequence length="139" mass="15174">MSLGSIATAAAVIKTIQLRNLATPDFTWDAVSLVYWFIAENWIIIIGACVPTIKPLFTNNWGIFTRLASLVSGKSFASTAATHDESSNHCNNNDLESQNSYGLESRRLLYEQARPQVGGSGDMPMRPLPPLPSHDPGKN</sequence>
<evidence type="ECO:0000256" key="4">
    <source>
        <dbReference type="ARBA" id="ARBA00023136"/>
    </source>
</evidence>
<name>A0A1W2TF22_ROSNE</name>
<dbReference type="STRING" id="77044.A0A1W2TF22"/>
<evidence type="ECO:0000256" key="3">
    <source>
        <dbReference type="ARBA" id="ARBA00022989"/>
    </source>
</evidence>
<dbReference type="InterPro" id="IPR049326">
    <property type="entry name" value="Rhodopsin_dom_fungi"/>
</dbReference>
<evidence type="ECO:0000259" key="7">
    <source>
        <dbReference type="Pfam" id="PF20684"/>
    </source>
</evidence>
<dbReference type="Pfam" id="PF20684">
    <property type="entry name" value="Fung_rhodopsin"/>
    <property type="match status" value="1"/>
</dbReference>
<dbReference type="EMBL" id="DF977465">
    <property type="protein sequence ID" value="GAP86640.2"/>
    <property type="molecule type" value="Genomic_DNA"/>
</dbReference>
<keyword evidence="3" id="KW-1133">Transmembrane helix</keyword>
<feature type="region of interest" description="Disordered" evidence="6">
    <location>
        <begin position="115"/>
        <end position="139"/>
    </location>
</feature>
<reference evidence="8" key="1">
    <citation type="submission" date="2016-03" db="EMBL/GenBank/DDBJ databases">
        <title>Draft genome sequence of Rosellinia necatrix.</title>
        <authorList>
            <person name="Kanematsu S."/>
        </authorList>
    </citation>
    <scope>NUCLEOTIDE SEQUENCE [LARGE SCALE GENOMIC DNA]</scope>
    <source>
        <strain evidence="8">W97</strain>
    </source>
</reference>
<dbReference type="Proteomes" id="UP000054516">
    <property type="component" value="Unassembled WGS sequence"/>
</dbReference>
<feature type="domain" description="Rhodopsin" evidence="7">
    <location>
        <begin position="2"/>
        <end position="58"/>
    </location>
</feature>
<proteinExistence type="inferred from homology"/>
<comment type="similarity">
    <text evidence="5">Belongs to the SAT4 family.</text>
</comment>
<evidence type="ECO:0000256" key="5">
    <source>
        <dbReference type="ARBA" id="ARBA00038359"/>
    </source>
</evidence>
<organism evidence="8">
    <name type="scientific">Rosellinia necatrix</name>
    <name type="common">White root-rot fungus</name>
    <dbReference type="NCBI Taxonomy" id="77044"/>
    <lineage>
        <taxon>Eukaryota</taxon>
        <taxon>Fungi</taxon>
        <taxon>Dikarya</taxon>
        <taxon>Ascomycota</taxon>
        <taxon>Pezizomycotina</taxon>
        <taxon>Sordariomycetes</taxon>
        <taxon>Xylariomycetidae</taxon>
        <taxon>Xylariales</taxon>
        <taxon>Xylariaceae</taxon>
        <taxon>Rosellinia</taxon>
    </lineage>
</organism>
<dbReference type="PANTHER" id="PTHR33048">
    <property type="entry name" value="PTH11-LIKE INTEGRAL MEMBRANE PROTEIN (AFU_ORTHOLOGUE AFUA_5G11245)"/>
    <property type="match status" value="1"/>
</dbReference>
<protein>
    <submittedName>
        <fullName evidence="8">Putative integral membrane protein</fullName>
    </submittedName>
</protein>
<evidence type="ECO:0000313" key="8">
    <source>
        <dbReference type="EMBL" id="GAP86640.2"/>
    </source>
</evidence>
<dbReference type="OrthoDB" id="3923077at2759"/>
<keyword evidence="2" id="KW-0812">Transmembrane</keyword>
<accession>A0A1W2TF22</accession>
<dbReference type="PANTHER" id="PTHR33048:SF47">
    <property type="entry name" value="INTEGRAL MEMBRANE PROTEIN-RELATED"/>
    <property type="match status" value="1"/>
</dbReference>
<evidence type="ECO:0000256" key="6">
    <source>
        <dbReference type="SAM" id="MobiDB-lite"/>
    </source>
</evidence>
<keyword evidence="4" id="KW-0472">Membrane</keyword>
<evidence type="ECO:0000313" key="9">
    <source>
        <dbReference type="Proteomes" id="UP000054516"/>
    </source>
</evidence>